<gene>
    <name evidence="1" type="ORF">PXEA_LOCUS28659</name>
</gene>
<organism evidence="1 2">
    <name type="scientific">Protopolystoma xenopodis</name>
    <dbReference type="NCBI Taxonomy" id="117903"/>
    <lineage>
        <taxon>Eukaryota</taxon>
        <taxon>Metazoa</taxon>
        <taxon>Spiralia</taxon>
        <taxon>Lophotrochozoa</taxon>
        <taxon>Platyhelminthes</taxon>
        <taxon>Monogenea</taxon>
        <taxon>Polyopisthocotylea</taxon>
        <taxon>Polystomatidea</taxon>
        <taxon>Polystomatidae</taxon>
        <taxon>Protopolystoma</taxon>
    </lineage>
</organism>
<evidence type="ECO:0000313" key="2">
    <source>
        <dbReference type="Proteomes" id="UP000784294"/>
    </source>
</evidence>
<proteinExistence type="predicted"/>
<protein>
    <submittedName>
        <fullName evidence="1">Uncharacterized protein</fullName>
    </submittedName>
</protein>
<name>A0A3S5B3B4_9PLAT</name>
<accession>A0A3S5B3B4</accession>
<dbReference type="AlphaFoldDB" id="A0A3S5B3B4"/>
<reference evidence="1" key="1">
    <citation type="submission" date="2018-11" db="EMBL/GenBank/DDBJ databases">
        <authorList>
            <consortium name="Pathogen Informatics"/>
        </authorList>
    </citation>
    <scope>NUCLEOTIDE SEQUENCE</scope>
</reference>
<evidence type="ECO:0000313" key="1">
    <source>
        <dbReference type="EMBL" id="VEL35219.1"/>
    </source>
</evidence>
<dbReference type="Proteomes" id="UP000784294">
    <property type="component" value="Unassembled WGS sequence"/>
</dbReference>
<dbReference type="EMBL" id="CAAALY010249327">
    <property type="protein sequence ID" value="VEL35219.1"/>
    <property type="molecule type" value="Genomic_DNA"/>
</dbReference>
<comment type="caution">
    <text evidence="1">The sequence shown here is derived from an EMBL/GenBank/DDBJ whole genome shotgun (WGS) entry which is preliminary data.</text>
</comment>
<keyword evidence="2" id="KW-1185">Reference proteome</keyword>
<sequence>MSGDCLAQRNNVDTVQSGLSEGIISRHVFSSPPVEGSCHEKWIQQGQRGKKGQQPYRMAQNFSLPSQPFVNCFRKCVQLYCLDLPHFKHIECHDFPPASFFSAAYTAF</sequence>